<sequence>MTQIDLSLEPHQVRRAVHVIGVLLGAATDDATSTDAFLREHLGATRAHLVAHRVTLSASTVVSAGIVLNELVTSYDAIVGPGDYDEPAAWTSHRVGDRDVSVPSEMTLAFPAGIPGVTSVAVALQISTDNGPAENSSLAVLTAAGSPPLTGQGIAAELRERIERSNPLRGKMLRASVNSGLRLAIVDEPLVRRDDVIVDASVWAEIDLSIRAVSSRRDTMIAAGFSTSRGIMLAGPPGVGKTAISRAIAGELLGAFTVIVVEPAAGSTYLNAIYEQTAVLGPCVVVLDDVDLYVGRRGQSNNDSLAGFLTSLDTALRHNDVLTVATTNDPGSLDRAATRAARFDSIIEVPAPSEGAVAAILGRSLHGIAHTVDIGSVARRFPPGTSGADVREAVRRAILMDVDDLPISTDMLYAVLAEGAHVPALPTGAYL</sequence>
<proteinExistence type="inferred from homology"/>
<reference evidence="3 4" key="1">
    <citation type="submission" date="2013-01" db="EMBL/GenBank/DDBJ databases">
        <title>Whole genome shotgun sequence of Gordonia soli NBRC 108243.</title>
        <authorList>
            <person name="Isaki-Nakamura S."/>
            <person name="Hosoyama A."/>
            <person name="Tsuchikane K."/>
            <person name="Ando Y."/>
            <person name="Baba S."/>
            <person name="Ohji S."/>
            <person name="Hamada M."/>
            <person name="Tamura T."/>
            <person name="Yamazoe A."/>
            <person name="Yamazaki S."/>
            <person name="Fujita N."/>
        </authorList>
    </citation>
    <scope>NUCLEOTIDE SEQUENCE [LARGE SCALE GENOMIC DNA]</scope>
    <source>
        <strain evidence="3 4">NBRC 108243</strain>
    </source>
</reference>
<dbReference type="PANTHER" id="PTHR23077">
    <property type="entry name" value="AAA-FAMILY ATPASE"/>
    <property type="match status" value="1"/>
</dbReference>
<dbReference type="CDD" id="cd19481">
    <property type="entry name" value="RecA-like_protease"/>
    <property type="match status" value="1"/>
</dbReference>
<dbReference type="Proteomes" id="UP000011666">
    <property type="component" value="Unassembled WGS sequence"/>
</dbReference>
<dbReference type="Pfam" id="PF00004">
    <property type="entry name" value="AAA"/>
    <property type="match status" value="1"/>
</dbReference>
<dbReference type="InterPro" id="IPR027417">
    <property type="entry name" value="P-loop_NTPase"/>
</dbReference>
<dbReference type="EMBL" id="BANX01000005">
    <property type="protein sequence ID" value="GAC66905.1"/>
    <property type="molecule type" value="Genomic_DNA"/>
</dbReference>
<dbReference type="InterPro" id="IPR003593">
    <property type="entry name" value="AAA+_ATPase"/>
</dbReference>
<comment type="caution">
    <text evidence="3">The sequence shown here is derived from an EMBL/GenBank/DDBJ whole genome shotgun (WGS) entry which is preliminary data.</text>
</comment>
<dbReference type="eggNOG" id="COG1222">
    <property type="taxonomic scope" value="Bacteria"/>
</dbReference>
<keyword evidence="4" id="KW-1185">Reference proteome</keyword>
<organism evidence="3 4">
    <name type="scientific">Gordonia soli NBRC 108243</name>
    <dbReference type="NCBI Taxonomy" id="1223545"/>
    <lineage>
        <taxon>Bacteria</taxon>
        <taxon>Bacillati</taxon>
        <taxon>Actinomycetota</taxon>
        <taxon>Actinomycetes</taxon>
        <taxon>Mycobacteriales</taxon>
        <taxon>Gordoniaceae</taxon>
        <taxon>Gordonia</taxon>
    </lineage>
</organism>
<dbReference type="OrthoDB" id="9809379at2"/>
<keyword evidence="1" id="KW-0067">ATP-binding</keyword>
<name>M0QEB5_9ACTN</name>
<evidence type="ECO:0000259" key="2">
    <source>
        <dbReference type="SMART" id="SM00382"/>
    </source>
</evidence>
<dbReference type="SMART" id="SM00382">
    <property type="entry name" value="AAA"/>
    <property type="match status" value="1"/>
</dbReference>
<dbReference type="InterPro" id="IPR003959">
    <property type="entry name" value="ATPase_AAA_core"/>
</dbReference>
<dbReference type="STRING" id="1223545.GS4_05_01140"/>
<gene>
    <name evidence="3" type="ORF">GS4_05_01140</name>
</gene>
<dbReference type="SUPFAM" id="SSF52540">
    <property type="entry name" value="P-loop containing nucleoside triphosphate hydrolases"/>
    <property type="match status" value="1"/>
</dbReference>
<dbReference type="GO" id="GO:0005524">
    <property type="term" value="F:ATP binding"/>
    <property type="evidence" value="ECO:0007669"/>
    <property type="project" value="UniProtKB-KW"/>
</dbReference>
<dbReference type="InterPro" id="IPR050168">
    <property type="entry name" value="AAA_ATPase_domain"/>
</dbReference>
<dbReference type="AlphaFoldDB" id="M0QEB5"/>
<evidence type="ECO:0000313" key="4">
    <source>
        <dbReference type="Proteomes" id="UP000011666"/>
    </source>
</evidence>
<dbReference type="RefSeq" id="WP_007617579.1">
    <property type="nucleotide sequence ID" value="NZ_BANX01000005.1"/>
</dbReference>
<comment type="similarity">
    <text evidence="1">Belongs to the AAA ATPase family.</text>
</comment>
<dbReference type="PROSITE" id="PS00674">
    <property type="entry name" value="AAA"/>
    <property type="match status" value="1"/>
</dbReference>
<dbReference type="GO" id="GO:0016887">
    <property type="term" value="F:ATP hydrolysis activity"/>
    <property type="evidence" value="ECO:0007669"/>
    <property type="project" value="InterPro"/>
</dbReference>
<accession>M0QEB5</accession>
<feature type="domain" description="AAA+ ATPase" evidence="2">
    <location>
        <begin position="227"/>
        <end position="353"/>
    </location>
</feature>
<protein>
    <recommendedName>
        <fullName evidence="2">AAA+ ATPase domain-containing protein</fullName>
    </recommendedName>
</protein>
<keyword evidence="1" id="KW-0547">Nucleotide-binding</keyword>
<dbReference type="InterPro" id="IPR003960">
    <property type="entry name" value="ATPase_AAA_CS"/>
</dbReference>
<evidence type="ECO:0000313" key="3">
    <source>
        <dbReference type="EMBL" id="GAC66905.1"/>
    </source>
</evidence>
<dbReference type="Gene3D" id="3.40.50.300">
    <property type="entry name" value="P-loop containing nucleotide triphosphate hydrolases"/>
    <property type="match status" value="1"/>
</dbReference>
<dbReference type="Gene3D" id="1.10.8.60">
    <property type="match status" value="1"/>
</dbReference>
<evidence type="ECO:0000256" key="1">
    <source>
        <dbReference type="RuleBase" id="RU003651"/>
    </source>
</evidence>